<reference evidence="2 3" key="1">
    <citation type="submission" date="2018-07" db="EMBL/GenBank/DDBJ databases">
        <title>Freshwater and sediment microbial communities from various areas in North America, analyzing microbe dynamics in response to fracking.</title>
        <authorList>
            <person name="Lamendella R."/>
        </authorList>
    </citation>
    <scope>NUCLEOTIDE SEQUENCE [LARGE SCALE GENOMIC DNA]</scope>
    <source>
        <strain evidence="2 3">105B</strain>
    </source>
</reference>
<dbReference type="Proteomes" id="UP000253647">
    <property type="component" value="Unassembled WGS sequence"/>
</dbReference>
<protein>
    <submittedName>
        <fullName evidence="2">PilZ domain-containing protein</fullName>
    </submittedName>
</protein>
<dbReference type="Pfam" id="PF07238">
    <property type="entry name" value="PilZ"/>
    <property type="match status" value="1"/>
</dbReference>
<dbReference type="AlphaFoldDB" id="A0A368X5L9"/>
<comment type="caution">
    <text evidence="2">The sequence shown here is derived from an EMBL/GenBank/DDBJ whole genome shotgun (WGS) entry which is preliminary data.</text>
</comment>
<dbReference type="RefSeq" id="WP_114435323.1">
    <property type="nucleotide sequence ID" value="NZ_QPJI01000019.1"/>
</dbReference>
<gene>
    <name evidence="2" type="ORF">DET61_11957</name>
</gene>
<organism evidence="2 3">
    <name type="scientific">Marinobacter nauticus</name>
    <name type="common">Marinobacter hydrocarbonoclasticus</name>
    <name type="synonym">Marinobacter aquaeolei</name>
    <dbReference type="NCBI Taxonomy" id="2743"/>
    <lineage>
        <taxon>Bacteria</taxon>
        <taxon>Pseudomonadati</taxon>
        <taxon>Pseudomonadota</taxon>
        <taxon>Gammaproteobacteria</taxon>
        <taxon>Pseudomonadales</taxon>
        <taxon>Marinobacteraceae</taxon>
        <taxon>Marinobacter</taxon>
    </lineage>
</organism>
<dbReference type="InterPro" id="IPR009875">
    <property type="entry name" value="PilZ_domain"/>
</dbReference>
<dbReference type="EMBL" id="QPJI01000019">
    <property type="protein sequence ID" value="RCW63290.1"/>
    <property type="molecule type" value="Genomic_DNA"/>
</dbReference>
<accession>A0A368X5L9</accession>
<sequence length="166" mass="18632">MPNNASLGQKPIYSFFEDVSDALVTATNELYGSDRRFDTRYKFHGAQISMSPFDTNEAVWSEAKPLDLSRGGTLVASPHKYQVGDRLWLTIRPDKAATHVKPFMITGIVKHCIRVGESYRIGIQFKVDLMNDLRRNHALNSVSQLEAFLQSVNRPQLCESANDGGE</sequence>
<dbReference type="GO" id="GO:0035438">
    <property type="term" value="F:cyclic-di-GMP binding"/>
    <property type="evidence" value="ECO:0007669"/>
    <property type="project" value="InterPro"/>
</dbReference>
<proteinExistence type="predicted"/>
<evidence type="ECO:0000313" key="2">
    <source>
        <dbReference type="EMBL" id="RCW63290.1"/>
    </source>
</evidence>
<evidence type="ECO:0000259" key="1">
    <source>
        <dbReference type="Pfam" id="PF07238"/>
    </source>
</evidence>
<dbReference type="Gene3D" id="2.40.10.220">
    <property type="entry name" value="predicted glycosyltransferase like domains"/>
    <property type="match status" value="1"/>
</dbReference>
<name>A0A368X5L9_MARNT</name>
<evidence type="ECO:0000313" key="3">
    <source>
        <dbReference type="Proteomes" id="UP000253647"/>
    </source>
</evidence>
<feature type="domain" description="PilZ" evidence="1">
    <location>
        <begin position="62"/>
        <end position="133"/>
    </location>
</feature>